<dbReference type="RefSeq" id="WP_111169182.1">
    <property type="nucleotide sequence ID" value="NZ_POUA01000171.1"/>
</dbReference>
<dbReference type="Proteomes" id="UP000248544">
    <property type="component" value="Unassembled WGS sequence"/>
</dbReference>
<evidence type="ECO:0000313" key="5">
    <source>
        <dbReference type="EMBL" id="PZG41517.1"/>
    </source>
</evidence>
<dbReference type="Gene3D" id="1.10.10.10">
    <property type="entry name" value="Winged helix-like DNA-binding domain superfamily/Winged helix DNA-binding domain"/>
    <property type="match status" value="1"/>
</dbReference>
<dbReference type="GO" id="GO:0003700">
    <property type="term" value="F:DNA-binding transcription factor activity"/>
    <property type="evidence" value="ECO:0007669"/>
    <property type="project" value="InterPro"/>
</dbReference>
<proteinExistence type="predicted"/>
<keyword evidence="3" id="KW-0804">Transcription</keyword>
<dbReference type="GO" id="GO:0003677">
    <property type="term" value="F:DNA binding"/>
    <property type="evidence" value="ECO:0007669"/>
    <property type="project" value="UniProtKB-KW"/>
</dbReference>
<dbReference type="SMART" id="SM00347">
    <property type="entry name" value="HTH_MARR"/>
    <property type="match status" value="1"/>
</dbReference>
<dbReference type="PANTHER" id="PTHR33164:SF57">
    <property type="entry name" value="MARR-FAMILY TRANSCRIPTIONAL REGULATOR"/>
    <property type="match status" value="1"/>
</dbReference>
<dbReference type="AlphaFoldDB" id="A0A2W2H5Q3"/>
<keyword evidence="1" id="KW-0805">Transcription regulation</keyword>
<sequence length="157" mass="17725">MVDGSRSADDELLNSVGVAFARLRRRTHLVKTEEQQFDRKDLSRNLIINVIDEAAGEMTVGGIAEQLGFDASVASRIVSDMISRGYLERAASQHDGRRTVVRLTGEGIVLRDRYRSQHRQAFEHITKDWPAWERLEFARLLLKYADATSALGQNDVP</sequence>
<dbReference type="PROSITE" id="PS01117">
    <property type="entry name" value="HTH_MARR_1"/>
    <property type="match status" value="1"/>
</dbReference>
<evidence type="ECO:0000256" key="1">
    <source>
        <dbReference type="ARBA" id="ARBA00023015"/>
    </source>
</evidence>
<dbReference type="PROSITE" id="PS50995">
    <property type="entry name" value="HTH_MARR_2"/>
    <property type="match status" value="1"/>
</dbReference>
<comment type="caution">
    <text evidence="5">The sequence shown here is derived from an EMBL/GenBank/DDBJ whole genome shotgun (WGS) entry which is preliminary data.</text>
</comment>
<keyword evidence="2" id="KW-0238">DNA-binding</keyword>
<dbReference type="Pfam" id="PF12802">
    <property type="entry name" value="MarR_2"/>
    <property type="match status" value="1"/>
</dbReference>
<gene>
    <name evidence="5" type="ORF">C1I98_21210</name>
</gene>
<evidence type="ECO:0000256" key="2">
    <source>
        <dbReference type="ARBA" id="ARBA00023125"/>
    </source>
</evidence>
<dbReference type="InterPro" id="IPR039422">
    <property type="entry name" value="MarR/SlyA-like"/>
</dbReference>
<feature type="domain" description="HTH marR-type" evidence="4">
    <location>
        <begin position="9"/>
        <end position="146"/>
    </location>
</feature>
<protein>
    <submittedName>
        <fullName evidence="5">MarR family transcriptional regulator</fullName>
    </submittedName>
</protein>
<dbReference type="PANTHER" id="PTHR33164">
    <property type="entry name" value="TRANSCRIPTIONAL REGULATOR, MARR FAMILY"/>
    <property type="match status" value="1"/>
</dbReference>
<dbReference type="InterPro" id="IPR036388">
    <property type="entry name" value="WH-like_DNA-bd_sf"/>
</dbReference>
<evidence type="ECO:0000256" key="3">
    <source>
        <dbReference type="ARBA" id="ARBA00023163"/>
    </source>
</evidence>
<dbReference type="InterPro" id="IPR000835">
    <property type="entry name" value="HTH_MarR-typ"/>
</dbReference>
<dbReference type="EMBL" id="POUA01000171">
    <property type="protein sequence ID" value="PZG41517.1"/>
    <property type="molecule type" value="Genomic_DNA"/>
</dbReference>
<keyword evidence="6" id="KW-1185">Reference proteome</keyword>
<dbReference type="GO" id="GO:0006950">
    <property type="term" value="P:response to stress"/>
    <property type="evidence" value="ECO:0007669"/>
    <property type="project" value="TreeGrafter"/>
</dbReference>
<evidence type="ECO:0000313" key="6">
    <source>
        <dbReference type="Proteomes" id="UP000248544"/>
    </source>
</evidence>
<reference evidence="5 6" key="1">
    <citation type="submission" date="2018-01" db="EMBL/GenBank/DDBJ databases">
        <title>Draft genome sequence of Sphaerisporangium sp. 7K107.</title>
        <authorList>
            <person name="Sahin N."/>
            <person name="Saygin H."/>
            <person name="Ay H."/>
        </authorList>
    </citation>
    <scope>NUCLEOTIDE SEQUENCE [LARGE SCALE GENOMIC DNA]</scope>
    <source>
        <strain evidence="5 6">7K107</strain>
    </source>
</reference>
<dbReference type="SUPFAM" id="SSF46785">
    <property type="entry name" value="Winged helix' DNA-binding domain"/>
    <property type="match status" value="1"/>
</dbReference>
<organism evidence="5 6">
    <name type="scientific">Spongiactinospora gelatinilytica</name>
    <dbReference type="NCBI Taxonomy" id="2666298"/>
    <lineage>
        <taxon>Bacteria</taxon>
        <taxon>Bacillati</taxon>
        <taxon>Actinomycetota</taxon>
        <taxon>Actinomycetes</taxon>
        <taxon>Streptosporangiales</taxon>
        <taxon>Streptosporangiaceae</taxon>
        <taxon>Spongiactinospora</taxon>
    </lineage>
</organism>
<dbReference type="InterPro" id="IPR036390">
    <property type="entry name" value="WH_DNA-bd_sf"/>
</dbReference>
<dbReference type="InterPro" id="IPR023187">
    <property type="entry name" value="Tscrpt_reg_MarR-type_CS"/>
</dbReference>
<evidence type="ECO:0000259" key="4">
    <source>
        <dbReference type="PROSITE" id="PS50995"/>
    </source>
</evidence>
<name>A0A2W2H5Q3_9ACTN</name>
<accession>A0A2W2H5Q3</accession>